<protein>
    <recommendedName>
        <fullName evidence="4">Apple domain-containing protein</fullName>
    </recommendedName>
</protein>
<sequence>MGPFDNGWKDYLSCNEKIHTEIANCKAEETESCKKQIALLEQRLHAHYTKEIEKKCNNQFSHPLYGSDYKEWFRKEKASLEERLQAQCATAQLNAAAKCKSDQDTMREEHRKAQNQLEQEKEILKKQNFEHAQKAKNDQAAKEKLEREKEELAQENKKLKKQDDERVQKAKDDQAAKEKLERENEKLKAESRPEPKPQKIGPQNNSTSEFEAFSKQKCPSLHGQRATAFGVTYEAFCGARPRGRYTDDYVESKNFGDCMGACTVDRSCQGVYYETHLSRCRMTMDWEYPPLGWADSTEFSFVPVSPREGGIGATTPDLPSRLIKDDYMDNASCPDSDGSIVSVGSLQFRVHCRKYQPKKHLESVGSSRRVSGMLAICALNPACQGVAYSASSVYMIAEHEKLEEKTRNSDLVKAYHWVIMLTEPRVAA</sequence>
<organism evidence="2 3">
    <name type="scientific">Penicillium cataractarum</name>
    <dbReference type="NCBI Taxonomy" id="2100454"/>
    <lineage>
        <taxon>Eukaryota</taxon>
        <taxon>Fungi</taxon>
        <taxon>Dikarya</taxon>
        <taxon>Ascomycota</taxon>
        <taxon>Pezizomycotina</taxon>
        <taxon>Eurotiomycetes</taxon>
        <taxon>Eurotiomycetidae</taxon>
        <taxon>Eurotiales</taxon>
        <taxon>Aspergillaceae</taxon>
        <taxon>Penicillium</taxon>
    </lineage>
</organism>
<dbReference type="AlphaFoldDB" id="A0A9W9SHN9"/>
<dbReference type="GeneID" id="81437712"/>
<reference evidence="2" key="2">
    <citation type="journal article" date="2023" name="IMA Fungus">
        <title>Comparative genomic study of the Penicillium genus elucidates a diverse pangenome and 15 lateral gene transfer events.</title>
        <authorList>
            <person name="Petersen C."/>
            <person name="Sorensen T."/>
            <person name="Nielsen M.R."/>
            <person name="Sondergaard T.E."/>
            <person name="Sorensen J.L."/>
            <person name="Fitzpatrick D.A."/>
            <person name="Frisvad J.C."/>
            <person name="Nielsen K.L."/>
        </authorList>
    </citation>
    <scope>NUCLEOTIDE SEQUENCE</scope>
    <source>
        <strain evidence="2">IBT 29864</strain>
    </source>
</reference>
<accession>A0A9W9SHN9</accession>
<name>A0A9W9SHN9_9EURO</name>
<gene>
    <name evidence="2" type="ORF">N7496_005604</name>
</gene>
<comment type="caution">
    <text evidence="2">The sequence shown here is derived from an EMBL/GenBank/DDBJ whole genome shotgun (WGS) entry which is preliminary data.</text>
</comment>
<evidence type="ECO:0008006" key="4">
    <source>
        <dbReference type="Google" id="ProtNLM"/>
    </source>
</evidence>
<dbReference type="RefSeq" id="XP_056557058.1">
    <property type="nucleotide sequence ID" value="XM_056698533.1"/>
</dbReference>
<dbReference type="OrthoDB" id="4356182at2759"/>
<feature type="region of interest" description="Disordered" evidence="1">
    <location>
        <begin position="131"/>
        <end position="213"/>
    </location>
</feature>
<keyword evidence="3" id="KW-1185">Reference proteome</keyword>
<reference evidence="2" key="1">
    <citation type="submission" date="2022-11" db="EMBL/GenBank/DDBJ databases">
        <authorList>
            <person name="Petersen C."/>
        </authorList>
    </citation>
    <scope>NUCLEOTIDE SEQUENCE</scope>
    <source>
        <strain evidence="2">IBT 29864</strain>
    </source>
</reference>
<evidence type="ECO:0000313" key="2">
    <source>
        <dbReference type="EMBL" id="KAJ5378195.1"/>
    </source>
</evidence>
<evidence type="ECO:0000256" key="1">
    <source>
        <dbReference type="SAM" id="MobiDB-lite"/>
    </source>
</evidence>
<feature type="compositionally biased region" description="Basic and acidic residues" evidence="1">
    <location>
        <begin position="131"/>
        <end position="197"/>
    </location>
</feature>
<dbReference type="EMBL" id="JAPZBS010000004">
    <property type="protein sequence ID" value="KAJ5378195.1"/>
    <property type="molecule type" value="Genomic_DNA"/>
</dbReference>
<proteinExistence type="predicted"/>
<evidence type="ECO:0000313" key="3">
    <source>
        <dbReference type="Proteomes" id="UP001147782"/>
    </source>
</evidence>
<dbReference type="Proteomes" id="UP001147782">
    <property type="component" value="Unassembled WGS sequence"/>
</dbReference>